<evidence type="ECO:0000256" key="2">
    <source>
        <dbReference type="ARBA" id="ARBA00022723"/>
    </source>
</evidence>
<gene>
    <name evidence="6" type="ORF">OLMES_1783</name>
</gene>
<dbReference type="InterPro" id="IPR011057">
    <property type="entry name" value="Mss4-like_sf"/>
</dbReference>
<sequence length="141" mass="15409">MKGSCLCGAIQYEVNQFSGNIYQCHCKLCRVQGGSSSNSGAIVPLNDLVWIKGQPKTWVKDTGFTSSFCDNCGAPVPNRLRGLEYFWVPVGCLDGDSFKVVANIYLDSKASWSTVSSDGDCYEQRPEIDELISMLIGGRHA</sequence>
<dbReference type="GO" id="GO:0016846">
    <property type="term" value="F:carbon-sulfur lyase activity"/>
    <property type="evidence" value="ECO:0007669"/>
    <property type="project" value="InterPro"/>
</dbReference>
<feature type="domain" description="CENP-V/GFA" evidence="5">
    <location>
        <begin position="1"/>
        <end position="123"/>
    </location>
</feature>
<dbReference type="PROSITE" id="PS51891">
    <property type="entry name" value="CENP_V_GFA"/>
    <property type="match status" value="1"/>
</dbReference>
<dbReference type="GO" id="GO:0046872">
    <property type="term" value="F:metal ion binding"/>
    <property type="evidence" value="ECO:0007669"/>
    <property type="project" value="UniProtKB-KW"/>
</dbReference>
<dbReference type="SUPFAM" id="SSF51316">
    <property type="entry name" value="Mss4-like"/>
    <property type="match status" value="1"/>
</dbReference>
<dbReference type="RefSeq" id="WP_087460915.1">
    <property type="nucleotide sequence ID" value="NZ_CP021425.1"/>
</dbReference>
<name>A0A1Y0I5U4_9GAMM</name>
<accession>A0A1Y0I5U4</accession>
<comment type="similarity">
    <text evidence="1">Belongs to the Gfa family.</text>
</comment>
<evidence type="ECO:0000259" key="5">
    <source>
        <dbReference type="PROSITE" id="PS51891"/>
    </source>
</evidence>
<dbReference type="AlphaFoldDB" id="A0A1Y0I5U4"/>
<evidence type="ECO:0000256" key="1">
    <source>
        <dbReference type="ARBA" id="ARBA00005495"/>
    </source>
</evidence>
<keyword evidence="3" id="KW-0862">Zinc</keyword>
<proteinExistence type="inferred from homology"/>
<evidence type="ECO:0000313" key="6">
    <source>
        <dbReference type="EMBL" id="ARU55858.1"/>
    </source>
</evidence>
<evidence type="ECO:0000313" key="7">
    <source>
        <dbReference type="Proteomes" id="UP000196027"/>
    </source>
</evidence>
<organism evidence="6 7">
    <name type="scientific">Oleiphilus messinensis</name>
    <dbReference type="NCBI Taxonomy" id="141451"/>
    <lineage>
        <taxon>Bacteria</taxon>
        <taxon>Pseudomonadati</taxon>
        <taxon>Pseudomonadota</taxon>
        <taxon>Gammaproteobacteria</taxon>
        <taxon>Oceanospirillales</taxon>
        <taxon>Oleiphilaceae</taxon>
        <taxon>Oleiphilus</taxon>
    </lineage>
</organism>
<reference evidence="6 7" key="1">
    <citation type="submission" date="2017-05" db="EMBL/GenBank/DDBJ databases">
        <title>Genomic insights into alkan degradation activity of Oleiphilus messinensis.</title>
        <authorList>
            <person name="Kozyavkin S.A."/>
            <person name="Slesarev A.I."/>
            <person name="Golyshin P.N."/>
            <person name="Korzhenkov A."/>
            <person name="Golyshina O.N."/>
            <person name="Toshchakov S.V."/>
        </authorList>
    </citation>
    <scope>NUCLEOTIDE SEQUENCE [LARGE SCALE GENOMIC DNA]</scope>
    <source>
        <strain evidence="6 7">ME102</strain>
    </source>
</reference>
<dbReference type="Pfam" id="PF04828">
    <property type="entry name" value="GFA"/>
    <property type="match status" value="1"/>
</dbReference>
<keyword evidence="2" id="KW-0479">Metal-binding</keyword>
<dbReference type="KEGG" id="ome:OLMES_1783"/>
<keyword evidence="7" id="KW-1185">Reference proteome</keyword>
<evidence type="ECO:0000256" key="3">
    <source>
        <dbReference type="ARBA" id="ARBA00022833"/>
    </source>
</evidence>
<dbReference type="EMBL" id="CP021425">
    <property type="protein sequence ID" value="ARU55858.1"/>
    <property type="molecule type" value="Genomic_DNA"/>
</dbReference>
<dbReference type="PANTHER" id="PTHR33337">
    <property type="entry name" value="GFA DOMAIN-CONTAINING PROTEIN"/>
    <property type="match status" value="1"/>
</dbReference>
<dbReference type="InterPro" id="IPR006913">
    <property type="entry name" value="CENP-V/GFA"/>
</dbReference>
<dbReference type="Gene3D" id="3.90.1590.10">
    <property type="entry name" value="glutathione-dependent formaldehyde- activating enzyme (gfa)"/>
    <property type="match status" value="1"/>
</dbReference>
<dbReference type="PANTHER" id="PTHR33337:SF40">
    <property type="entry name" value="CENP-V_GFA DOMAIN-CONTAINING PROTEIN-RELATED"/>
    <property type="match status" value="1"/>
</dbReference>
<dbReference type="OrthoDB" id="9786619at2"/>
<protein>
    <submittedName>
        <fullName evidence="6">S-(Hydroxymethyl)glutathione synthase superfamily protein</fullName>
    </submittedName>
</protein>
<keyword evidence="4" id="KW-0456">Lyase</keyword>
<dbReference type="Proteomes" id="UP000196027">
    <property type="component" value="Chromosome"/>
</dbReference>
<evidence type="ECO:0000256" key="4">
    <source>
        <dbReference type="ARBA" id="ARBA00023239"/>
    </source>
</evidence>